<keyword evidence="1" id="KW-0732">Signal</keyword>
<protein>
    <submittedName>
        <fullName evidence="2">Uncharacterized protein</fullName>
    </submittedName>
</protein>
<dbReference type="Proteomes" id="UP001292571">
    <property type="component" value="Unassembled WGS sequence"/>
</dbReference>
<proteinExistence type="predicted"/>
<comment type="caution">
    <text evidence="2">The sequence shown here is derived from an EMBL/GenBank/DDBJ whole genome shotgun (WGS) entry which is preliminary data.</text>
</comment>
<feature type="chain" id="PRO_5045726074" evidence="1">
    <location>
        <begin position="24"/>
        <end position="74"/>
    </location>
</feature>
<feature type="signal peptide" evidence="1">
    <location>
        <begin position="1"/>
        <end position="23"/>
    </location>
</feature>
<reference evidence="2 3" key="1">
    <citation type="submission" date="2023-12" db="EMBL/GenBank/DDBJ databases">
        <title>Pseudomonas sp. T5W1.</title>
        <authorList>
            <person name="Maltman C."/>
        </authorList>
    </citation>
    <scope>NUCLEOTIDE SEQUENCE [LARGE SCALE GENOMIC DNA]</scope>
    <source>
        <strain evidence="2 3">T5W1</strain>
    </source>
</reference>
<evidence type="ECO:0000256" key="1">
    <source>
        <dbReference type="SAM" id="SignalP"/>
    </source>
</evidence>
<name>A0ABU5PD84_9PSED</name>
<evidence type="ECO:0000313" key="2">
    <source>
        <dbReference type="EMBL" id="MEA1607551.1"/>
    </source>
</evidence>
<sequence>MKLEIARGLFLVGALSVASLAAAAWHEASPQVITLSERGYCPIPLQARASEVMRPDQDLLLFMFSLSQGARSQG</sequence>
<organism evidence="2 3">
    <name type="scientific">Pseudomonas spirodelae</name>
    <dbReference type="NCBI Taxonomy" id="3101751"/>
    <lineage>
        <taxon>Bacteria</taxon>
        <taxon>Pseudomonadati</taxon>
        <taxon>Pseudomonadota</taxon>
        <taxon>Gammaproteobacteria</taxon>
        <taxon>Pseudomonadales</taxon>
        <taxon>Pseudomonadaceae</taxon>
        <taxon>Pseudomonas</taxon>
    </lineage>
</organism>
<keyword evidence="3" id="KW-1185">Reference proteome</keyword>
<gene>
    <name evidence="2" type="ORF">SOP97_17270</name>
</gene>
<dbReference type="EMBL" id="JAYEET010000051">
    <property type="protein sequence ID" value="MEA1607551.1"/>
    <property type="molecule type" value="Genomic_DNA"/>
</dbReference>
<accession>A0ABU5PD84</accession>
<evidence type="ECO:0000313" key="3">
    <source>
        <dbReference type="Proteomes" id="UP001292571"/>
    </source>
</evidence>
<dbReference type="RefSeq" id="WP_274087477.1">
    <property type="nucleotide sequence ID" value="NZ_JAYEET010000051.1"/>
</dbReference>